<evidence type="ECO:0000256" key="3">
    <source>
        <dbReference type="ARBA" id="ARBA00022525"/>
    </source>
</evidence>
<dbReference type="InterPro" id="IPR013320">
    <property type="entry name" value="ConA-like_dom_sf"/>
</dbReference>
<dbReference type="InterPro" id="IPR001343">
    <property type="entry name" value="Hemolysn_Ca-bd"/>
</dbReference>
<dbReference type="InterPro" id="IPR000757">
    <property type="entry name" value="Beta-glucanase-like"/>
</dbReference>
<name>A0ABP3PQV1_9PROT</name>
<dbReference type="RefSeq" id="WP_343893796.1">
    <property type="nucleotide sequence ID" value="NZ_BAAAFZ010000008.1"/>
</dbReference>
<sequence length="672" mass="69089">MSGTISNAFDVVLRDDFSQGYKTENWGNAFDGGVYWNGAFTWSNDDVFVRDGTMQVTVTRHGDGSWTTGGFNSFKAGKTITYGRIEFDGKVEESQGTMGVFLTWPKSDQWPVDGEIDILETPGQDVMHTTHWQDGSGNHVYDSVRNQSYDETQWNHYELLWLPDYMAIKVNGDVVAEWTDPAAIPDVAHGIGAMGMVASNADGWMGGAPDASTPAVTTTYMDNMVMSQWDGTKIDIAAWKQGGGEEPPVVVPPKPPVTATAGTGSDSLVLKISQDAYQGDARYQVLVDGKQVGGTFTASALRSSGQSDTLTLKGDWAAGVHKVEVKFLNDAWGGTAATDRNLYVDGATYNGAAVSGAAQSVMSDTTAGSFSFTEAAQPAPQNPPVQISAGSGPDSLVLKVSQDAYQGAAEYAVLVDGVQVGGAFTASALHGSGQSDTLTLKGDWAAGAHKVEVRFLNDAWGGSAAADRNLYVDAAAYNGQAVEGAAQTVWSDWQPGAFSFTDVATTATNLFLQGTSGADALAGGAGADRLRGLGGNDALSGGGGNDALNGGAGADRLDGGAGNDYLLGGAGADVLTGGAGGDRFAFLSAGEGGDTIADFGLAEGDRLDLRGVFAATGQNYAKLAAGGFAKASAVSGGVLVSVDADGGGDGYAALVTLKGLTLASLGNDFLIA</sequence>
<evidence type="ECO:0000313" key="5">
    <source>
        <dbReference type="EMBL" id="GAA0571260.1"/>
    </source>
</evidence>
<keyword evidence="6" id="KW-1185">Reference proteome</keyword>
<dbReference type="InterPro" id="IPR019960">
    <property type="entry name" value="T1SS_VCA0849"/>
</dbReference>
<evidence type="ECO:0000259" key="4">
    <source>
        <dbReference type="PROSITE" id="PS51762"/>
    </source>
</evidence>
<dbReference type="SUPFAM" id="SSF49899">
    <property type="entry name" value="Concanavalin A-like lectins/glucanases"/>
    <property type="match status" value="1"/>
</dbReference>
<dbReference type="PANTHER" id="PTHR38340">
    <property type="entry name" value="S-LAYER PROTEIN"/>
    <property type="match status" value="1"/>
</dbReference>
<dbReference type="PROSITE" id="PS00330">
    <property type="entry name" value="HEMOLYSIN_CALCIUM"/>
    <property type="match status" value="3"/>
</dbReference>
<dbReference type="InterPro" id="IPR050557">
    <property type="entry name" value="RTX_toxin/Mannuronan_C5-epim"/>
</dbReference>
<dbReference type="Gene3D" id="2.150.10.10">
    <property type="entry name" value="Serralysin-like metalloprotease, C-terminal"/>
    <property type="match status" value="1"/>
</dbReference>
<dbReference type="InterPro" id="IPR031768">
    <property type="entry name" value="CBM60_xylan-bd"/>
</dbReference>
<keyword evidence="3" id="KW-0964">Secreted</keyword>
<dbReference type="Pfam" id="PF16841">
    <property type="entry name" value="CBM60"/>
    <property type="match status" value="2"/>
</dbReference>
<dbReference type="Pfam" id="PF00353">
    <property type="entry name" value="HemolysinCabind"/>
    <property type="match status" value="2"/>
</dbReference>
<dbReference type="PROSITE" id="PS51762">
    <property type="entry name" value="GH16_2"/>
    <property type="match status" value="1"/>
</dbReference>
<dbReference type="InterPro" id="IPR018511">
    <property type="entry name" value="Hemolysin-typ_Ca-bd_CS"/>
</dbReference>
<dbReference type="PANTHER" id="PTHR38340:SF1">
    <property type="entry name" value="S-LAYER PROTEIN"/>
    <property type="match status" value="1"/>
</dbReference>
<organism evidence="5 6">
    <name type="scientific">Craurococcus roseus</name>
    <dbReference type="NCBI Taxonomy" id="77585"/>
    <lineage>
        <taxon>Bacteria</taxon>
        <taxon>Pseudomonadati</taxon>
        <taxon>Pseudomonadota</taxon>
        <taxon>Alphaproteobacteria</taxon>
        <taxon>Acetobacterales</taxon>
        <taxon>Acetobacteraceae</taxon>
        <taxon>Craurococcus</taxon>
    </lineage>
</organism>
<dbReference type="SUPFAM" id="SSF51120">
    <property type="entry name" value="beta-Roll"/>
    <property type="match status" value="1"/>
</dbReference>
<gene>
    <name evidence="5" type="ORF">GCM10009416_07330</name>
</gene>
<dbReference type="Pfam" id="PF00722">
    <property type="entry name" value="Glyco_hydro_16"/>
    <property type="match status" value="1"/>
</dbReference>
<dbReference type="PRINTS" id="PR00313">
    <property type="entry name" value="CABNDNGRPT"/>
</dbReference>
<reference evidence="6" key="1">
    <citation type="journal article" date="2019" name="Int. J. Syst. Evol. Microbiol.">
        <title>The Global Catalogue of Microorganisms (GCM) 10K type strain sequencing project: providing services to taxonomists for standard genome sequencing and annotation.</title>
        <authorList>
            <consortium name="The Broad Institute Genomics Platform"/>
            <consortium name="The Broad Institute Genome Sequencing Center for Infectious Disease"/>
            <person name="Wu L."/>
            <person name="Ma J."/>
        </authorList>
    </citation>
    <scope>NUCLEOTIDE SEQUENCE [LARGE SCALE GENOMIC DNA]</scope>
    <source>
        <strain evidence="6">JCM 9933</strain>
    </source>
</reference>
<dbReference type="CDD" id="cd00413">
    <property type="entry name" value="Glyco_hydrolase_16"/>
    <property type="match status" value="1"/>
</dbReference>
<comment type="caution">
    <text evidence="5">The sequence shown here is derived from an EMBL/GenBank/DDBJ whole genome shotgun (WGS) entry which is preliminary data.</text>
</comment>
<dbReference type="InterPro" id="IPR011049">
    <property type="entry name" value="Serralysin-like_metalloprot_C"/>
</dbReference>
<evidence type="ECO:0000313" key="6">
    <source>
        <dbReference type="Proteomes" id="UP001501588"/>
    </source>
</evidence>
<comment type="subcellular location">
    <subcellularLocation>
        <location evidence="1">Secreted</location>
    </subcellularLocation>
</comment>
<dbReference type="Gene3D" id="2.60.120.200">
    <property type="match status" value="1"/>
</dbReference>
<evidence type="ECO:0000256" key="2">
    <source>
        <dbReference type="ARBA" id="ARBA00006865"/>
    </source>
</evidence>
<dbReference type="EMBL" id="BAAAFZ010000008">
    <property type="protein sequence ID" value="GAA0571260.1"/>
    <property type="molecule type" value="Genomic_DNA"/>
</dbReference>
<accession>A0ABP3PQV1</accession>
<evidence type="ECO:0000256" key="1">
    <source>
        <dbReference type="ARBA" id="ARBA00004613"/>
    </source>
</evidence>
<dbReference type="Proteomes" id="UP001501588">
    <property type="component" value="Unassembled WGS sequence"/>
</dbReference>
<protein>
    <recommendedName>
        <fullName evidence="4">GH16 domain-containing protein</fullName>
    </recommendedName>
</protein>
<comment type="similarity">
    <text evidence="2">Belongs to the glycosyl hydrolase 16 family.</text>
</comment>
<dbReference type="NCBIfam" id="TIGR03661">
    <property type="entry name" value="T1SS_VCA0849"/>
    <property type="match status" value="1"/>
</dbReference>
<dbReference type="Gene3D" id="2.60.60.40">
    <property type="match status" value="2"/>
</dbReference>
<proteinExistence type="inferred from homology"/>
<feature type="domain" description="GH16" evidence="4">
    <location>
        <begin position="1"/>
        <end position="232"/>
    </location>
</feature>